<sequence length="263" mass="29049">MNPRLHGKTILITGASGGLGEQLAYQCAESGAHLILVARSYDKLAKIQEEIRKKHRTSVSVYKLDVGNTEEILNFFEQLGDKQRIDVLINNAGFGIFKTVLDATMYEAENMLRVNVLGLIAMTKMVLPKMVAQNSGHIINIASQAGKIATPKSSIYSATKKAVLGFTDALRMEVRDEGIFVTAVNPGPIETNFFHIADESGEYLKNVGRWVLKPEEVAAQIVKKMFTSTREINLPRLMNAGSTIYNLFPGLVEKVGKNAFFKK</sequence>
<dbReference type="PIRSF" id="PIRSF000126">
    <property type="entry name" value="11-beta-HSD1"/>
    <property type="match status" value="1"/>
</dbReference>
<dbReference type="PANTHER" id="PTHR44196:SF1">
    <property type="entry name" value="DEHYDROGENASE_REDUCTASE SDR FAMILY MEMBER 7B"/>
    <property type="match status" value="1"/>
</dbReference>
<reference evidence="4 5" key="1">
    <citation type="submission" date="2014-07" db="EMBL/GenBank/DDBJ databases">
        <authorList>
            <person name="Wibberg Daniel"/>
        </authorList>
    </citation>
    <scope>NUCLEOTIDE SEQUENCE [LARGE SCALE GENOMIC DNA]</scope>
</reference>
<dbReference type="PROSITE" id="PS00061">
    <property type="entry name" value="ADH_SHORT"/>
    <property type="match status" value="1"/>
</dbReference>
<protein>
    <submittedName>
        <fullName evidence="4">Putative oxidoreductase YqjQ</fullName>
        <ecNumber evidence="4">1.-.-.-</ecNumber>
    </submittedName>
</protein>
<gene>
    <name evidence="4" type="primary">yqjQ</name>
    <name evidence="4" type="ORF">BT1A1_2136</name>
</gene>
<dbReference type="Gene3D" id="3.40.50.720">
    <property type="entry name" value="NAD(P)-binding Rossmann-like Domain"/>
    <property type="match status" value="1"/>
</dbReference>
<proteinExistence type="inferred from homology"/>
<evidence type="ECO:0000256" key="3">
    <source>
        <dbReference type="RuleBase" id="RU000363"/>
    </source>
</evidence>
<accession>A0A090IW92</accession>
<dbReference type="RefSeq" id="WP_034770874.1">
    <property type="nucleotide sequence ID" value="NZ_CCRF01000062.1"/>
</dbReference>
<dbReference type="SUPFAM" id="SSF51735">
    <property type="entry name" value="NAD(P)-binding Rossmann-fold domains"/>
    <property type="match status" value="1"/>
</dbReference>
<dbReference type="Proteomes" id="UP000040576">
    <property type="component" value="Unassembled WGS sequence"/>
</dbReference>
<dbReference type="EMBL" id="CCRF01000062">
    <property type="protein sequence ID" value="CEE01957.1"/>
    <property type="molecule type" value="Genomic_DNA"/>
</dbReference>
<dbReference type="InterPro" id="IPR002347">
    <property type="entry name" value="SDR_fam"/>
</dbReference>
<dbReference type="InterPro" id="IPR020904">
    <property type="entry name" value="Sc_DH/Rdtase_CS"/>
</dbReference>
<dbReference type="FunFam" id="3.40.50.720:FF:000047">
    <property type="entry name" value="NADP-dependent L-serine/L-allo-threonine dehydrogenase"/>
    <property type="match status" value="1"/>
</dbReference>
<dbReference type="GO" id="GO:0016616">
    <property type="term" value="F:oxidoreductase activity, acting on the CH-OH group of donors, NAD or NADP as acceptor"/>
    <property type="evidence" value="ECO:0007669"/>
    <property type="project" value="UniProtKB-ARBA"/>
</dbReference>
<evidence type="ECO:0000313" key="5">
    <source>
        <dbReference type="Proteomes" id="UP000040576"/>
    </source>
</evidence>
<dbReference type="InterPro" id="IPR036291">
    <property type="entry name" value="NAD(P)-bd_dom_sf"/>
</dbReference>
<dbReference type="PRINTS" id="PR00080">
    <property type="entry name" value="SDRFAMILY"/>
</dbReference>
<keyword evidence="2 4" id="KW-0560">Oxidoreductase</keyword>
<organism evidence="4 5">
    <name type="scientific">Caldibacillus thermoamylovorans</name>
    <dbReference type="NCBI Taxonomy" id="35841"/>
    <lineage>
        <taxon>Bacteria</taxon>
        <taxon>Bacillati</taxon>
        <taxon>Bacillota</taxon>
        <taxon>Bacilli</taxon>
        <taxon>Bacillales</taxon>
        <taxon>Bacillaceae</taxon>
        <taxon>Caldibacillus</taxon>
    </lineage>
</organism>
<evidence type="ECO:0000256" key="2">
    <source>
        <dbReference type="ARBA" id="ARBA00023002"/>
    </source>
</evidence>
<dbReference type="EC" id="1.-.-.-" evidence="4"/>
<keyword evidence="5" id="KW-1185">Reference proteome</keyword>
<name>A0A090IW92_9BACI</name>
<dbReference type="PRINTS" id="PR00081">
    <property type="entry name" value="GDHRDH"/>
</dbReference>
<comment type="similarity">
    <text evidence="1 3">Belongs to the short-chain dehydrogenases/reductases (SDR) family.</text>
</comment>
<dbReference type="GO" id="GO:0016020">
    <property type="term" value="C:membrane"/>
    <property type="evidence" value="ECO:0007669"/>
    <property type="project" value="TreeGrafter"/>
</dbReference>
<dbReference type="PANTHER" id="PTHR44196">
    <property type="entry name" value="DEHYDROGENASE/REDUCTASE SDR FAMILY MEMBER 7B"/>
    <property type="match status" value="1"/>
</dbReference>
<evidence type="ECO:0000313" key="4">
    <source>
        <dbReference type="EMBL" id="CEE01957.1"/>
    </source>
</evidence>
<evidence type="ECO:0000256" key="1">
    <source>
        <dbReference type="ARBA" id="ARBA00006484"/>
    </source>
</evidence>
<dbReference type="AlphaFoldDB" id="A0A090IW92"/>
<dbReference type="Pfam" id="PF00106">
    <property type="entry name" value="adh_short"/>
    <property type="match status" value="1"/>
</dbReference>